<dbReference type="AlphaFoldDB" id="A0A9E2BIY1"/>
<dbReference type="Proteomes" id="UP000811545">
    <property type="component" value="Unassembled WGS sequence"/>
</dbReference>
<protein>
    <submittedName>
        <fullName evidence="1">Uncharacterized protein</fullName>
    </submittedName>
</protein>
<evidence type="ECO:0000313" key="1">
    <source>
        <dbReference type="EMBL" id="MBT9146209.1"/>
    </source>
</evidence>
<evidence type="ECO:0000313" key="2">
    <source>
        <dbReference type="Proteomes" id="UP000811545"/>
    </source>
</evidence>
<proteinExistence type="predicted"/>
<comment type="caution">
    <text evidence="1">The sequence shown here is derived from an EMBL/GenBank/DDBJ whole genome shotgun (WGS) entry which is preliminary data.</text>
</comment>
<sequence length="79" mass="8898">MFSNIFVPISQSSCRFADINEVEFFFVVFRMLHKNSVGAMDLLLKYTAEKLKPAVEAPKSWEALSAYLPVVSQSSHEGL</sequence>
<reference evidence="1 2" key="1">
    <citation type="journal article" date="2021" name="bioRxiv">
        <title>Unique metabolic strategies in Hadean analogues reveal hints for primordial physiology.</title>
        <authorList>
            <person name="Nobu M.K."/>
            <person name="Nakai R."/>
            <person name="Tamazawa S."/>
            <person name="Mori H."/>
            <person name="Toyoda A."/>
            <person name="Ijiri A."/>
            <person name="Suzuki S."/>
            <person name="Kurokawa K."/>
            <person name="Kamagata Y."/>
            <person name="Tamaki H."/>
        </authorList>
    </citation>
    <scope>NUCLEOTIDE SEQUENCE [LARGE SCALE GENOMIC DNA]</scope>
    <source>
        <strain evidence="1">BS525</strain>
    </source>
</reference>
<organism evidence="1 2">
    <name type="scientific">Psychracetigena formicireducens</name>
    <dbReference type="NCBI Taxonomy" id="2986056"/>
    <lineage>
        <taxon>Bacteria</taxon>
        <taxon>Bacillati</taxon>
        <taxon>Candidatus Lithacetigenota</taxon>
        <taxon>Candidatus Psychracetigena</taxon>
    </lineage>
</organism>
<gene>
    <name evidence="1" type="ORF">DDT42_02091</name>
</gene>
<dbReference type="EMBL" id="QLTW01000381">
    <property type="protein sequence ID" value="MBT9146209.1"/>
    <property type="molecule type" value="Genomic_DNA"/>
</dbReference>
<name>A0A9E2BIY1_PSYF1</name>
<accession>A0A9E2BIY1</accession>